<feature type="transmembrane region" description="Helical" evidence="1">
    <location>
        <begin position="89"/>
        <end position="111"/>
    </location>
</feature>
<protein>
    <submittedName>
        <fullName evidence="2">Uncharacterized protein</fullName>
    </submittedName>
</protein>
<name>A0AAV2EVA4_9ROSI</name>
<dbReference type="EMBL" id="OZ034818">
    <property type="protein sequence ID" value="CAL1389677.1"/>
    <property type="molecule type" value="Genomic_DNA"/>
</dbReference>
<keyword evidence="1" id="KW-0472">Membrane</keyword>
<reference evidence="2 3" key="1">
    <citation type="submission" date="2024-04" db="EMBL/GenBank/DDBJ databases">
        <authorList>
            <person name="Fracassetti M."/>
        </authorList>
    </citation>
    <scope>NUCLEOTIDE SEQUENCE [LARGE SCALE GENOMIC DNA]</scope>
</reference>
<organism evidence="2 3">
    <name type="scientific">Linum trigynum</name>
    <dbReference type="NCBI Taxonomy" id="586398"/>
    <lineage>
        <taxon>Eukaryota</taxon>
        <taxon>Viridiplantae</taxon>
        <taxon>Streptophyta</taxon>
        <taxon>Embryophyta</taxon>
        <taxon>Tracheophyta</taxon>
        <taxon>Spermatophyta</taxon>
        <taxon>Magnoliopsida</taxon>
        <taxon>eudicotyledons</taxon>
        <taxon>Gunneridae</taxon>
        <taxon>Pentapetalae</taxon>
        <taxon>rosids</taxon>
        <taxon>fabids</taxon>
        <taxon>Malpighiales</taxon>
        <taxon>Linaceae</taxon>
        <taxon>Linum</taxon>
    </lineage>
</organism>
<dbReference type="Proteomes" id="UP001497516">
    <property type="component" value="Chromosome 5"/>
</dbReference>
<keyword evidence="3" id="KW-1185">Reference proteome</keyword>
<feature type="transmembrane region" description="Helical" evidence="1">
    <location>
        <begin position="117"/>
        <end position="135"/>
    </location>
</feature>
<proteinExistence type="predicted"/>
<evidence type="ECO:0000313" key="2">
    <source>
        <dbReference type="EMBL" id="CAL1389677.1"/>
    </source>
</evidence>
<gene>
    <name evidence="2" type="ORF">LTRI10_LOCUS30517</name>
</gene>
<sequence>MEMYRYGGDRLLSNERTNEDRREFGGTKLGNDGTVVFDSSLVVCCLPRRRCRRGIEREAGAKLAGPQLRGWRWKGRNDRFTKHIRSLGFLDFLSPLLLMLGFLAGACPIVLGFIRNGPGQLLSYNFVLGLVLFAIQF</sequence>
<keyword evidence="1" id="KW-0812">Transmembrane</keyword>
<evidence type="ECO:0000313" key="3">
    <source>
        <dbReference type="Proteomes" id="UP001497516"/>
    </source>
</evidence>
<evidence type="ECO:0000256" key="1">
    <source>
        <dbReference type="SAM" id="Phobius"/>
    </source>
</evidence>
<dbReference type="AlphaFoldDB" id="A0AAV2EVA4"/>
<accession>A0AAV2EVA4</accession>
<keyword evidence="1" id="KW-1133">Transmembrane helix</keyword>